<dbReference type="Gene3D" id="2.115.10.20">
    <property type="entry name" value="Glycosyl hydrolase domain, family 43"/>
    <property type="match status" value="1"/>
</dbReference>
<feature type="active site" description="Proton acceptor" evidence="6">
    <location>
        <position position="58"/>
    </location>
</feature>
<organism evidence="11 12">
    <name type="scientific">Pedobacter changchengzhani</name>
    <dbReference type="NCBI Taxonomy" id="2529274"/>
    <lineage>
        <taxon>Bacteria</taxon>
        <taxon>Pseudomonadati</taxon>
        <taxon>Bacteroidota</taxon>
        <taxon>Sphingobacteriia</taxon>
        <taxon>Sphingobacteriales</taxon>
        <taxon>Sphingobacteriaceae</taxon>
        <taxon>Pedobacter</taxon>
    </lineage>
</organism>
<feature type="site" description="Important for catalytic activity, responsible for pKa modulation of the active site Glu and correct orientation of both the proton donor and substrate" evidence="7">
    <location>
        <position position="177"/>
    </location>
</feature>
<dbReference type="Pfam" id="PF00754">
    <property type="entry name" value="F5_F8_type_C"/>
    <property type="match status" value="1"/>
</dbReference>
<keyword evidence="5 8" id="KW-0326">Glycosidase</keyword>
<keyword evidence="12" id="KW-1185">Reference proteome</keyword>
<dbReference type="PANTHER" id="PTHR43772:SF2">
    <property type="entry name" value="PUTATIVE (AFU_ORTHOLOGUE AFUA_2G04480)-RELATED"/>
    <property type="match status" value="1"/>
</dbReference>
<dbReference type="SUPFAM" id="SSF49785">
    <property type="entry name" value="Galactose-binding domain-like"/>
    <property type="match status" value="1"/>
</dbReference>
<keyword evidence="3 8" id="KW-0378">Hydrolase</keyword>
<evidence type="ECO:0000256" key="5">
    <source>
        <dbReference type="ARBA" id="ARBA00023295"/>
    </source>
</evidence>
<evidence type="ECO:0000256" key="6">
    <source>
        <dbReference type="PIRSR" id="PIRSR606710-1"/>
    </source>
</evidence>
<reference evidence="11 12" key="1">
    <citation type="submission" date="2019-02" db="EMBL/GenBank/DDBJ databases">
        <title>Pedobacter sp. nov., a novel speices isolated from soil of pinguins habitat in Antarcitica.</title>
        <authorList>
            <person name="He R.-H."/>
        </authorList>
    </citation>
    <scope>NUCLEOTIDE SEQUENCE [LARGE SCALE GENOMIC DNA]</scope>
    <source>
        <strain evidence="11 12">E01020</strain>
    </source>
</reference>
<dbReference type="InterPro" id="IPR008979">
    <property type="entry name" value="Galactose-bd-like_sf"/>
</dbReference>
<dbReference type="PROSITE" id="PS50022">
    <property type="entry name" value="FA58C_3"/>
    <property type="match status" value="1"/>
</dbReference>
<feature type="signal peptide" evidence="9">
    <location>
        <begin position="1"/>
        <end position="24"/>
    </location>
</feature>
<keyword evidence="9" id="KW-0732">Signal</keyword>
<dbReference type="Proteomes" id="UP000295668">
    <property type="component" value="Unassembled WGS sequence"/>
</dbReference>
<keyword evidence="2" id="KW-0858">Xylan degradation</keyword>
<feature type="chain" id="PRO_5020479512" description="F5/8 type C domain-containing protein" evidence="9">
    <location>
        <begin position="25"/>
        <end position="486"/>
    </location>
</feature>
<dbReference type="InterPro" id="IPR006710">
    <property type="entry name" value="Glyco_hydro_43"/>
</dbReference>
<comment type="caution">
    <text evidence="11">The sequence shown here is derived from an EMBL/GenBank/DDBJ whole genome shotgun (WGS) entry which is preliminary data.</text>
</comment>
<evidence type="ECO:0000259" key="10">
    <source>
        <dbReference type="PROSITE" id="PS50022"/>
    </source>
</evidence>
<evidence type="ECO:0000256" key="1">
    <source>
        <dbReference type="ARBA" id="ARBA00009865"/>
    </source>
</evidence>
<comment type="similarity">
    <text evidence="1 8">Belongs to the glycosyl hydrolase 43 family.</text>
</comment>
<evidence type="ECO:0000256" key="9">
    <source>
        <dbReference type="SAM" id="SignalP"/>
    </source>
</evidence>
<evidence type="ECO:0000313" key="11">
    <source>
        <dbReference type="EMBL" id="TDG37276.1"/>
    </source>
</evidence>
<dbReference type="GO" id="GO:0004553">
    <property type="term" value="F:hydrolase activity, hydrolyzing O-glycosyl compounds"/>
    <property type="evidence" value="ECO:0007669"/>
    <property type="project" value="InterPro"/>
</dbReference>
<dbReference type="SUPFAM" id="SSF75005">
    <property type="entry name" value="Arabinanase/levansucrase/invertase"/>
    <property type="match status" value="1"/>
</dbReference>
<name>A0A4R5MNV3_9SPHI</name>
<evidence type="ECO:0000256" key="2">
    <source>
        <dbReference type="ARBA" id="ARBA00022651"/>
    </source>
</evidence>
<feature type="domain" description="F5/8 type C" evidence="10">
    <location>
        <begin position="348"/>
        <end position="486"/>
    </location>
</feature>
<dbReference type="PROSITE" id="PS51257">
    <property type="entry name" value="PROKAR_LIPOPROTEIN"/>
    <property type="match status" value="1"/>
</dbReference>
<dbReference type="PANTHER" id="PTHR43772">
    <property type="entry name" value="ENDO-1,4-BETA-XYLANASE"/>
    <property type="match status" value="1"/>
</dbReference>
<dbReference type="OrthoDB" id="9803461at2"/>
<dbReference type="RefSeq" id="WP_133261369.1">
    <property type="nucleotide sequence ID" value="NZ_SJCY01000002.1"/>
</dbReference>
<feature type="active site" description="Proton donor" evidence="6">
    <location>
        <position position="231"/>
    </location>
</feature>
<evidence type="ECO:0000313" key="12">
    <source>
        <dbReference type="Proteomes" id="UP000295668"/>
    </source>
</evidence>
<dbReference type="EMBL" id="SJCY01000002">
    <property type="protein sequence ID" value="TDG37276.1"/>
    <property type="molecule type" value="Genomic_DNA"/>
</dbReference>
<protein>
    <recommendedName>
        <fullName evidence="10">F5/8 type C domain-containing protein</fullName>
    </recommendedName>
</protein>
<dbReference type="AlphaFoldDB" id="A0A4R5MNV3"/>
<evidence type="ECO:0000256" key="7">
    <source>
        <dbReference type="PIRSR" id="PIRSR606710-2"/>
    </source>
</evidence>
<evidence type="ECO:0000256" key="3">
    <source>
        <dbReference type="ARBA" id="ARBA00022801"/>
    </source>
</evidence>
<dbReference type="Gene3D" id="2.60.120.260">
    <property type="entry name" value="Galactose-binding domain-like"/>
    <property type="match status" value="1"/>
</dbReference>
<dbReference type="CDD" id="cd18608">
    <property type="entry name" value="GH43_F5-8_typeC-like"/>
    <property type="match status" value="1"/>
</dbReference>
<keyword evidence="4" id="KW-0119">Carbohydrate metabolism</keyword>
<proteinExistence type="inferred from homology"/>
<evidence type="ECO:0000256" key="8">
    <source>
        <dbReference type="RuleBase" id="RU361187"/>
    </source>
</evidence>
<dbReference type="GO" id="GO:0045493">
    <property type="term" value="P:xylan catabolic process"/>
    <property type="evidence" value="ECO:0007669"/>
    <property type="project" value="UniProtKB-KW"/>
</dbReference>
<evidence type="ECO:0000256" key="4">
    <source>
        <dbReference type="ARBA" id="ARBA00023277"/>
    </source>
</evidence>
<dbReference type="InterPro" id="IPR023296">
    <property type="entry name" value="Glyco_hydro_beta-prop_sf"/>
</dbReference>
<dbReference type="Pfam" id="PF04616">
    <property type="entry name" value="Glyco_hydro_43"/>
    <property type="match status" value="1"/>
</dbReference>
<sequence>MKLKTMKTLLLVAFFSVACLNVFAQNPDQSVINLWTKKDLKFDSPKTGNPLLPGYYADPTIIESNGTFYIYATSDMPSWNDITKMAVWSSKDFVNWKCDYLNWPTKEACKSNTGTPSGVWAPSVIKAPNGKFYMYVTVGQEIWVGVAESPLGPWKNAKADNTPMVRHKEYYYVETIDAEAFVDDDGQAYLYWGSSDSGRDIEGRCLGVKLNADMTSFAEMPKDVTPPHYFEAPYMFKKNGLYCFSYSWGKTWDETYQIRYSTGPTPYGPWTEGMVRPILSTDDKDNKIKSTGHHTILQLNGKYYIVYHRFNTLDKYDISQKLRQVAADELNFNPDGSLQRVVTTHKGVGALQKMATVQNLAFGATVTSSSDLDSTVTKAKFAVDENNGTLWIGGKYAQEWIQLDLGAIKSFNQIQIFPEFPIKAYQYKIEVSEDNKDWKLADSQWENIKIGSPMVNLQKYKARYIRVTLRNEKQNTRPGIWEVKVY</sequence>
<keyword evidence="2" id="KW-0624">Polysaccharide degradation</keyword>
<accession>A0A4R5MNV3</accession>
<gene>
    <name evidence="11" type="ORF">EZJ43_03925</name>
</gene>
<dbReference type="InterPro" id="IPR000421">
    <property type="entry name" value="FA58C"/>
</dbReference>
<dbReference type="InterPro" id="IPR052176">
    <property type="entry name" value="Glycosyl_Hydrlase_43_Enz"/>
</dbReference>